<dbReference type="SUPFAM" id="SSF56645">
    <property type="entry name" value="Acyl-CoA dehydrogenase NM domain-like"/>
    <property type="match status" value="1"/>
</dbReference>
<dbReference type="Pfam" id="PF00441">
    <property type="entry name" value="Acyl-CoA_dh_1"/>
    <property type="match status" value="1"/>
</dbReference>
<dbReference type="Pfam" id="PF02771">
    <property type="entry name" value="Acyl-CoA_dh_N"/>
    <property type="match status" value="1"/>
</dbReference>
<evidence type="ECO:0000256" key="5">
    <source>
        <dbReference type="RuleBase" id="RU362125"/>
    </source>
</evidence>
<reference evidence="10" key="1">
    <citation type="submission" date="2023-07" db="EMBL/GenBank/DDBJ databases">
        <title>Zobellia barbeyronii sp. nov., a new marine flavobacterium, isolated from green and red algae.</title>
        <authorList>
            <person name="Nedashkovskaya O.I."/>
            <person name="Otstavnykh N."/>
            <person name="Zhukova N."/>
            <person name="Guzev K."/>
            <person name="Chausova V."/>
            <person name="Tekutyeva L."/>
            <person name="Mikhailov V."/>
            <person name="Isaeva M."/>
        </authorList>
    </citation>
    <scope>NUCLEOTIDE SEQUENCE [LARGE SCALE GENOMIC DNA]</scope>
    <source>
        <strain evidence="10">KMM 6746</strain>
    </source>
</reference>
<dbReference type="InterPro" id="IPR036250">
    <property type="entry name" value="AcylCo_DH-like_C"/>
</dbReference>
<dbReference type="InterPro" id="IPR006091">
    <property type="entry name" value="Acyl-CoA_Oxase/DH_mid-dom"/>
</dbReference>
<evidence type="ECO:0000259" key="7">
    <source>
        <dbReference type="Pfam" id="PF02770"/>
    </source>
</evidence>
<evidence type="ECO:0000313" key="10">
    <source>
        <dbReference type="Proteomes" id="UP000740413"/>
    </source>
</evidence>
<evidence type="ECO:0000259" key="8">
    <source>
        <dbReference type="Pfam" id="PF02771"/>
    </source>
</evidence>
<dbReference type="Gene3D" id="1.10.540.10">
    <property type="entry name" value="Acyl-CoA dehydrogenase/oxidase, N-terminal domain"/>
    <property type="match status" value="1"/>
</dbReference>
<comment type="similarity">
    <text evidence="2 5">Belongs to the acyl-CoA dehydrogenase family.</text>
</comment>
<feature type="domain" description="Acyl-CoA dehydrogenase/oxidase C-terminal" evidence="6">
    <location>
        <begin position="231"/>
        <end position="378"/>
    </location>
</feature>
<dbReference type="PANTHER" id="PTHR43884">
    <property type="entry name" value="ACYL-COA DEHYDROGENASE"/>
    <property type="match status" value="1"/>
</dbReference>
<dbReference type="PIRSF" id="PIRSF016578">
    <property type="entry name" value="HsaA"/>
    <property type="match status" value="1"/>
</dbReference>
<dbReference type="Gene3D" id="1.20.140.10">
    <property type="entry name" value="Butyryl-CoA Dehydrogenase, subunit A, domain 3"/>
    <property type="match status" value="1"/>
</dbReference>
<dbReference type="Pfam" id="PF02770">
    <property type="entry name" value="Acyl-CoA_dh_M"/>
    <property type="match status" value="1"/>
</dbReference>
<dbReference type="InterPro" id="IPR037069">
    <property type="entry name" value="AcylCoA_DH/ox_N_sf"/>
</dbReference>
<sequence>MEFSLSEEHLMIRQAARDFAQNELLPGVIERDEAQKFPTEQIKKLGELGFLGIMTDPKYNGSGMDTLSYVIAMEELSKIDASASVVVSVNNSLVCWGLESFGNEEQKQKYLSPLASGEVIGAFCLSEPEAGSDATSQKTTAIDKGDHYILNGTKNWITNGGTASTYLVIAQTDREKGHKGINALIVEKGMPGFEIGPKENKLGIRGSDTHSLNFNDVKVPKENRIGEDGFGFKFAMKTLAGGRIGIAAQALGIAAGAYEMALKYSKQRKAFGTEISNHQAIAFKLADMHVQIEAARNLVYKSAWEKDQGMNYDLSGAIAKLYASQVAMDTTIEAVQIHGGNGFVKDYHVERLMRDAKITQIYEGTSEIQKIVISRSILKD</sequence>
<protein>
    <submittedName>
        <fullName evidence="9">Acyl-CoA dehydrogenase family protein</fullName>
    </submittedName>
</protein>
<feature type="domain" description="Acyl-CoA dehydrogenase/oxidase N-terminal" evidence="8">
    <location>
        <begin position="6"/>
        <end position="118"/>
    </location>
</feature>
<keyword evidence="10" id="KW-1185">Reference proteome</keyword>
<evidence type="ECO:0000313" key="9">
    <source>
        <dbReference type="EMBL" id="MBT2162067.1"/>
    </source>
</evidence>
<feature type="domain" description="Acyl-CoA oxidase/dehydrogenase middle" evidence="7">
    <location>
        <begin position="122"/>
        <end position="217"/>
    </location>
</feature>
<evidence type="ECO:0000256" key="1">
    <source>
        <dbReference type="ARBA" id="ARBA00001974"/>
    </source>
</evidence>
<proteinExistence type="inferred from homology"/>
<keyword evidence="3 5" id="KW-0285">Flavoprotein</keyword>
<comment type="caution">
    <text evidence="9">The sequence shown here is derived from an EMBL/GenBank/DDBJ whole genome shotgun (WGS) entry which is preliminary data.</text>
</comment>
<dbReference type="SUPFAM" id="SSF47203">
    <property type="entry name" value="Acyl-CoA dehydrogenase C-terminal domain-like"/>
    <property type="match status" value="1"/>
</dbReference>
<dbReference type="InterPro" id="IPR046373">
    <property type="entry name" value="Acyl-CoA_Oxase/DH_mid-dom_sf"/>
</dbReference>
<dbReference type="PROSITE" id="PS00073">
    <property type="entry name" value="ACYL_COA_DH_2"/>
    <property type="match status" value="1"/>
</dbReference>
<evidence type="ECO:0000259" key="6">
    <source>
        <dbReference type="Pfam" id="PF00441"/>
    </source>
</evidence>
<dbReference type="PANTHER" id="PTHR43884:SF12">
    <property type="entry name" value="ISOVALERYL-COA DEHYDROGENASE, MITOCHONDRIAL-RELATED"/>
    <property type="match status" value="1"/>
</dbReference>
<dbReference type="Proteomes" id="UP000740413">
    <property type="component" value="Unassembled WGS sequence"/>
</dbReference>
<accession>A0ABS5WIR6</accession>
<dbReference type="Gene3D" id="2.40.110.10">
    <property type="entry name" value="Butyryl-CoA Dehydrogenase, subunit A, domain 2"/>
    <property type="match status" value="1"/>
</dbReference>
<organism evidence="9 10">
    <name type="scientific">Zobellia barbeyronii</name>
    <dbReference type="NCBI Taxonomy" id="2748009"/>
    <lineage>
        <taxon>Bacteria</taxon>
        <taxon>Pseudomonadati</taxon>
        <taxon>Bacteroidota</taxon>
        <taxon>Flavobacteriia</taxon>
        <taxon>Flavobacteriales</taxon>
        <taxon>Flavobacteriaceae</taxon>
        <taxon>Zobellia</taxon>
    </lineage>
</organism>
<comment type="cofactor">
    <cofactor evidence="1 5">
        <name>FAD</name>
        <dbReference type="ChEBI" id="CHEBI:57692"/>
    </cofactor>
</comment>
<dbReference type="InterPro" id="IPR013786">
    <property type="entry name" value="AcylCoA_DH/ox_N"/>
</dbReference>
<keyword evidence="4 5" id="KW-0274">FAD</keyword>
<dbReference type="EMBL" id="JACATN010000003">
    <property type="protein sequence ID" value="MBT2162067.1"/>
    <property type="molecule type" value="Genomic_DNA"/>
</dbReference>
<dbReference type="InterPro" id="IPR009100">
    <property type="entry name" value="AcylCoA_DH/oxidase_NM_dom_sf"/>
</dbReference>
<dbReference type="InterPro" id="IPR006089">
    <property type="entry name" value="Acyl-CoA_DH_CS"/>
</dbReference>
<gene>
    <name evidence="9" type="ORF">HW347_12395</name>
</gene>
<keyword evidence="5" id="KW-0560">Oxidoreductase</keyword>
<dbReference type="InterPro" id="IPR009075">
    <property type="entry name" value="AcylCo_DH/oxidase_C"/>
</dbReference>
<dbReference type="RefSeq" id="WP_214612118.1">
    <property type="nucleotide sequence ID" value="NZ_JACATN010000003.1"/>
</dbReference>
<evidence type="ECO:0000256" key="2">
    <source>
        <dbReference type="ARBA" id="ARBA00009347"/>
    </source>
</evidence>
<dbReference type="PROSITE" id="PS00072">
    <property type="entry name" value="ACYL_COA_DH_1"/>
    <property type="match status" value="1"/>
</dbReference>
<name>A0ABS5WIR6_9FLAO</name>
<evidence type="ECO:0000256" key="4">
    <source>
        <dbReference type="ARBA" id="ARBA00022827"/>
    </source>
</evidence>
<evidence type="ECO:0000256" key="3">
    <source>
        <dbReference type="ARBA" id="ARBA00022630"/>
    </source>
</evidence>